<dbReference type="InterPro" id="IPR011006">
    <property type="entry name" value="CheY-like_superfamily"/>
</dbReference>
<dbReference type="NCBIfam" id="TIGR01764">
    <property type="entry name" value="excise"/>
    <property type="match status" value="1"/>
</dbReference>
<comment type="caution">
    <text evidence="4">The sequence shown here is derived from an EMBL/GenBank/DDBJ whole genome shotgun (WGS) entry which is preliminary data.</text>
</comment>
<dbReference type="SMART" id="SM00448">
    <property type="entry name" value="REC"/>
    <property type="match status" value="1"/>
</dbReference>
<dbReference type="SUPFAM" id="SSF46955">
    <property type="entry name" value="Putative DNA-binding domain"/>
    <property type="match status" value="1"/>
</dbReference>
<dbReference type="GO" id="GO:0000160">
    <property type="term" value="P:phosphorelay signal transduction system"/>
    <property type="evidence" value="ECO:0007669"/>
    <property type="project" value="InterPro"/>
</dbReference>
<protein>
    <submittedName>
        <fullName evidence="4">Response regulator</fullName>
    </submittedName>
</protein>
<sequence length="208" mass="22819">MTSPHRPTSPEPGFDAAAYCNTRQAAAMLGVSHRTVQLWVESGTLEAWKTAGGHRRIALASIERHVERRRQAMLERTAPARYKVLLVDDDASTMARYEGAMSGWDLPLDVVRVGNGFEALIRIGETRPHLLVGDLSMPGVDGLRMIRTLRASEAYRDMAIVVTSGLDPATIRAMGLPDDIPVLPKPVAPEALRTAIEDVLHVEVHAER</sequence>
<dbReference type="InterPro" id="IPR041657">
    <property type="entry name" value="HTH_17"/>
</dbReference>
<organism evidence="4 5">
    <name type="scientific">Massilia cellulosiltytica</name>
    <dbReference type="NCBI Taxonomy" id="2683234"/>
    <lineage>
        <taxon>Bacteria</taxon>
        <taxon>Pseudomonadati</taxon>
        <taxon>Pseudomonadota</taxon>
        <taxon>Betaproteobacteria</taxon>
        <taxon>Burkholderiales</taxon>
        <taxon>Oxalobacteraceae</taxon>
        <taxon>Telluria group</taxon>
        <taxon>Massilia</taxon>
    </lineage>
</organism>
<reference evidence="4 5" key="1">
    <citation type="submission" date="2019-12" db="EMBL/GenBank/DDBJ databases">
        <authorList>
            <person name="Li C."/>
            <person name="Zhao J."/>
        </authorList>
    </citation>
    <scope>NUCLEOTIDE SEQUENCE [LARGE SCALE GENOMIC DNA]</scope>
    <source>
        <strain evidence="4 5">NEAU-DD11</strain>
    </source>
</reference>
<dbReference type="SUPFAM" id="SSF52172">
    <property type="entry name" value="CheY-like"/>
    <property type="match status" value="1"/>
</dbReference>
<name>A0A7X3KAJ8_9BURK</name>
<keyword evidence="1 2" id="KW-0597">Phosphoprotein</keyword>
<feature type="domain" description="Response regulatory" evidence="3">
    <location>
        <begin position="83"/>
        <end position="200"/>
    </location>
</feature>
<dbReference type="Pfam" id="PF00072">
    <property type="entry name" value="Response_reg"/>
    <property type="match status" value="1"/>
</dbReference>
<dbReference type="PANTHER" id="PTHR44591">
    <property type="entry name" value="STRESS RESPONSE REGULATOR PROTEIN 1"/>
    <property type="match status" value="1"/>
</dbReference>
<dbReference type="CDD" id="cd04762">
    <property type="entry name" value="HTH_MerR-trunc"/>
    <property type="match status" value="1"/>
</dbReference>
<dbReference type="AlphaFoldDB" id="A0A7X3KAJ8"/>
<dbReference type="Gene3D" id="1.10.1660.10">
    <property type="match status" value="1"/>
</dbReference>
<dbReference type="Pfam" id="PF12728">
    <property type="entry name" value="HTH_17"/>
    <property type="match status" value="1"/>
</dbReference>
<dbReference type="PANTHER" id="PTHR44591:SF3">
    <property type="entry name" value="RESPONSE REGULATORY DOMAIN-CONTAINING PROTEIN"/>
    <property type="match status" value="1"/>
</dbReference>
<dbReference type="RefSeq" id="WP_056132626.1">
    <property type="nucleotide sequence ID" value="NZ_WSES01000009.1"/>
</dbReference>
<dbReference type="InterPro" id="IPR001789">
    <property type="entry name" value="Sig_transdc_resp-reg_receiver"/>
</dbReference>
<evidence type="ECO:0000256" key="1">
    <source>
        <dbReference type="ARBA" id="ARBA00022553"/>
    </source>
</evidence>
<dbReference type="InterPro" id="IPR009061">
    <property type="entry name" value="DNA-bd_dom_put_sf"/>
</dbReference>
<feature type="modified residue" description="4-aspartylphosphate" evidence="2">
    <location>
        <position position="134"/>
    </location>
</feature>
<dbReference type="Proteomes" id="UP000443353">
    <property type="component" value="Unassembled WGS sequence"/>
</dbReference>
<dbReference type="GO" id="GO:0003677">
    <property type="term" value="F:DNA binding"/>
    <property type="evidence" value="ECO:0007669"/>
    <property type="project" value="InterPro"/>
</dbReference>
<proteinExistence type="predicted"/>
<evidence type="ECO:0000256" key="2">
    <source>
        <dbReference type="PROSITE-ProRule" id="PRU00169"/>
    </source>
</evidence>
<dbReference type="InterPro" id="IPR010093">
    <property type="entry name" value="SinI_DNA-bd"/>
</dbReference>
<accession>A0A7X3KAJ8</accession>
<evidence type="ECO:0000259" key="3">
    <source>
        <dbReference type="PROSITE" id="PS50110"/>
    </source>
</evidence>
<dbReference type="EMBL" id="WSES01000009">
    <property type="protein sequence ID" value="MVW63470.1"/>
    <property type="molecule type" value="Genomic_DNA"/>
</dbReference>
<keyword evidence="5" id="KW-1185">Reference proteome</keyword>
<dbReference type="Gene3D" id="3.40.50.2300">
    <property type="match status" value="1"/>
</dbReference>
<gene>
    <name evidence="4" type="ORF">GPY61_26450</name>
</gene>
<dbReference type="InterPro" id="IPR050595">
    <property type="entry name" value="Bact_response_regulator"/>
</dbReference>
<evidence type="ECO:0000313" key="4">
    <source>
        <dbReference type="EMBL" id="MVW63470.1"/>
    </source>
</evidence>
<dbReference type="PROSITE" id="PS50110">
    <property type="entry name" value="RESPONSE_REGULATORY"/>
    <property type="match status" value="1"/>
</dbReference>
<evidence type="ECO:0000313" key="5">
    <source>
        <dbReference type="Proteomes" id="UP000443353"/>
    </source>
</evidence>